<accession>A0ABS3E959</accession>
<dbReference type="EMBL" id="JAEKJR010000002">
    <property type="protein sequence ID" value="MBN8431841.1"/>
    <property type="molecule type" value="Genomic_DNA"/>
</dbReference>
<name>A0ABS3E959_9GAMM</name>
<protein>
    <submittedName>
        <fullName evidence="1">Uncharacterized protein</fullName>
    </submittedName>
</protein>
<sequence length="79" mass="9114">MIHRTYTALTRAISHLIPPPAEVTAGDIHAVHLACERAHRREAQPLNKYTANDPRHPIWQRHAERIRLRGTQPREVQEG</sequence>
<organism evidence="1 2">
    <name type="scientific">Microbulbifer salipaludis</name>
    <dbReference type="NCBI Taxonomy" id="187980"/>
    <lineage>
        <taxon>Bacteria</taxon>
        <taxon>Pseudomonadati</taxon>
        <taxon>Pseudomonadota</taxon>
        <taxon>Gammaproteobacteria</taxon>
        <taxon>Cellvibrionales</taxon>
        <taxon>Microbulbiferaceae</taxon>
        <taxon>Microbulbifer</taxon>
    </lineage>
</organism>
<comment type="caution">
    <text evidence="1">The sequence shown here is derived from an EMBL/GenBank/DDBJ whole genome shotgun (WGS) entry which is preliminary data.</text>
</comment>
<proteinExistence type="predicted"/>
<dbReference type="Proteomes" id="UP000664293">
    <property type="component" value="Unassembled WGS sequence"/>
</dbReference>
<reference evidence="1 2" key="1">
    <citation type="submission" date="2020-12" db="EMBL/GenBank/DDBJ databases">
        <title>Oil enriched cultivation method for isolating marine PHA-producing bacteria.</title>
        <authorList>
            <person name="Zheng W."/>
            <person name="Yu S."/>
            <person name="Huang Y."/>
        </authorList>
    </citation>
    <scope>NUCLEOTIDE SEQUENCE [LARGE SCALE GENOMIC DNA]</scope>
    <source>
        <strain evidence="1 2">SN0-2</strain>
    </source>
</reference>
<gene>
    <name evidence="1" type="ORF">JF535_13365</name>
</gene>
<evidence type="ECO:0000313" key="2">
    <source>
        <dbReference type="Proteomes" id="UP000664293"/>
    </source>
</evidence>
<dbReference type="RefSeq" id="WP_207002959.1">
    <property type="nucleotide sequence ID" value="NZ_JAEKJR010000002.1"/>
</dbReference>
<keyword evidence="2" id="KW-1185">Reference proteome</keyword>
<evidence type="ECO:0000313" key="1">
    <source>
        <dbReference type="EMBL" id="MBN8431841.1"/>
    </source>
</evidence>